<accession>A0A1Y5I169</accession>
<dbReference type="InterPro" id="IPR054215">
    <property type="entry name" value="DUF6923"/>
</dbReference>
<feature type="signal peptide" evidence="1">
    <location>
        <begin position="1"/>
        <end position="19"/>
    </location>
</feature>
<gene>
    <name evidence="5" type="ORF">A9R00_04165</name>
</gene>
<dbReference type="InterPro" id="IPR045474">
    <property type="entry name" value="GEVED"/>
</dbReference>
<dbReference type="AlphaFoldDB" id="A0A1Y5I169"/>
<dbReference type="Gene3D" id="2.120.10.30">
    <property type="entry name" value="TolB, C-terminal domain"/>
    <property type="match status" value="1"/>
</dbReference>
<dbReference type="InterPro" id="IPR032295">
    <property type="entry name" value="DUF4842"/>
</dbReference>
<dbReference type="Pfam" id="PF20009">
    <property type="entry name" value="GEVED"/>
    <property type="match status" value="1"/>
</dbReference>
<name>A0A1Y5I169_OLEAN</name>
<evidence type="ECO:0000259" key="2">
    <source>
        <dbReference type="Pfam" id="PF16130"/>
    </source>
</evidence>
<dbReference type="InterPro" id="IPR031025">
    <property type="entry name" value="LruC_dom"/>
</dbReference>
<feature type="domain" description="DUF4842" evidence="2">
    <location>
        <begin position="491"/>
        <end position="714"/>
    </location>
</feature>
<evidence type="ECO:0000313" key="5">
    <source>
        <dbReference type="EMBL" id="OUS40815.1"/>
    </source>
</evidence>
<evidence type="ECO:0000313" key="6">
    <source>
        <dbReference type="Proteomes" id="UP000227088"/>
    </source>
</evidence>
<protein>
    <submittedName>
        <fullName evidence="5">Uncharacterized protein</fullName>
    </submittedName>
</protein>
<comment type="caution">
    <text evidence="5">The sequence shown here is derived from an EMBL/GenBank/DDBJ whole genome shotgun (WGS) entry which is preliminary data.</text>
</comment>
<dbReference type="Pfam" id="PF21959">
    <property type="entry name" value="DUF6923"/>
    <property type="match status" value="1"/>
</dbReference>
<keyword evidence="1" id="KW-0732">Signal</keyword>
<dbReference type="InterPro" id="IPR011042">
    <property type="entry name" value="6-blade_b-propeller_TolB-like"/>
</dbReference>
<proteinExistence type="predicted"/>
<sequence length="726" mass="79771">MTIRLVIFILLTLSPLVYSAPFESCPTKAFLFQGNPTTVYGVNLVSGTASILQNDVGTLESESSAGNVNGVGFDDYIDPGGTNYRYLYGFNTSHYKFVRLDSDFKQTELPVTNQPSGTFYVGDVYGHHYYFYRKAKGFYKINLDESAANYLDVQTISTTANRNFTDFAFHPRTGKLYGVDNNSGVLYVVDKDTGHTQGLGTTGEKGTFGAGYFDVNGYFYVSRNQDGKIYRIDLSTIDLPGDTPPYAAIEFAAGPLSGQNDGARCANAPLIDESEGTSTIDFGDAPDSYSSSLAMNGARHEIVADGPYLGATAPDGEVDARLGILSDDTNNDAGNTNDEDGIALVTGLVKGLDNIVIVTASSEGYLQAWFDWNRDGDFDDADEQVASDRLVSQGANNLVVRVPVGADTGTSWARFRFGSQTGISYNGGATDGEVEDHSIEISDLGVSYSYYPENGSWVTLAYEDLWPIEGDFDMNDVVFHYRTVSVIKDGELLRVDAYGQLLAIGASYHNGFAIRIPDVQADDVDTSKMRFRYTTLDEDGNGVTVEQASPIESSSDELIAIIAQDVWDLVSTSCEFYRTDASCSDHIQFAFELSLPFSDPQPNGAINTLYDPFIFATASRFHGSIFTSHPGREWEVHLADVSPTEQASTSFFNQQEDTSDLSIDRFYKNKNNLPWSMEVATQWKHPRSGVDLLKAYPDFEGYVTSNKALNDDWYQSENRIDGKIFP</sequence>
<dbReference type="NCBIfam" id="TIGR04456">
    <property type="entry name" value="LruC_dom"/>
    <property type="match status" value="1"/>
</dbReference>
<evidence type="ECO:0000256" key="1">
    <source>
        <dbReference type="SAM" id="SignalP"/>
    </source>
</evidence>
<dbReference type="SUPFAM" id="SSF63825">
    <property type="entry name" value="YWTD domain"/>
    <property type="match status" value="1"/>
</dbReference>
<dbReference type="EMBL" id="MABE01000242">
    <property type="protein sequence ID" value="OUS40815.1"/>
    <property type="molecule type" value="Genomic_DNA"/>
</dbReference>
<evidence type="ECO:0000259" key="3">
    <source>
        <dbReference type="Pfam" id="PF20009"/>
    </source>
</evidence>
<dbReference type="Pfam" id="PF16130">
    <property type="entry name" value="DUF4842"/>
    <property type="match status" value="1"/>
</dbReference>
<feature type="domain" description="GEVED" evidence="3">
    <location>
        <begin position="365"/>
        <end position="439"/>
    </location>
</feature>
<feature type="chain" id="PRO_5013028879" evidence="1">
    <location>
        <begin position="20"/>
        <end position="726"/>
    </location>
</feature>
<evidence type="ECO:0000259" key="4">
    <source>
        <dbReference type="Pfam" id="PF21959"/>
    </source>
</evidence>
<feature type="domain" description="DUF6923" evidence="4">
    <location>
        <begin position="33"/>
        <end position="266"/>
    </location>
</feature>
<dbReference type="Proteomes" id="UP000227088">
    <property type="component" value="Unassembled WGS sequence"/>
</dbReference>
<reference evidence="6" key="1">
    <citation type="journal article" date="2017" name="Proc. Natl. Acad. Sci. U.S.A.">
        <title>Simulation of Deepwater Horizon oil plume reveals substrate specialization within a complex community of hydrocarbon degraders.</title>
        <authorList>
            <person name="Hu P."/>
            <person name="Dubinsky E.A."/>
            <person name="Probst A.J."/>
            <person name="Wang J."/>
            <person name="Sieber C.M.K."/>
            <person name="Tom L.M."/>
            <person name="Gardinali P."/>
            <person name="Banfield J.F."/>
            <person name="Atlas R.M."/>
            <person name="Andersen G.L."/>
        </authorList>
    </citation>
    <scope>NUCLEOTIDE SEQUENCE [LARGE SCALE GENOMIC DNA]</scope>
</reference>
<organism evidence="5 6">
    <name type="scientific">Oleispira antarctica</name>
    <dbReference type="NCBI Taxonomy" id="188908"/>
    <lineage>
        <taxon>Bacteria</taxon>
        <taxon>Pseudomonadati</taxon>
        <taxon>Pseudomonadota</taxon>
        <taxon>Gammaproteobacteria</taxon>
        <taxon>Oceanospirillales</taxon>
        <taxon>Oceanospirillaceae</taxon>
        <taxon>Oleispira</taxon>
    </lineage>
</organism>